<feature type="region of interest" description="Disordered" evidence="2">
    <location>
        <begin position="89"/>
        <end position="109"/>
    </location>
</feature>
<proteinExistence type="predicted"/>
<evidence type="ECO:0008006" key="5">
    <source>
        <dbReference type="Google" id="ProtNLM"/>
    </source>
</evidence>
<evidence type="ECO:0000256" key="2">
    <source>
        <dbReference type="SAM" id="MobiDB-lite"/>
    </source>
</evidence>
<accession>A0ABU5I160</accession>
<reference evidence="3 4" key="1">
    <citation type="submission" date="2023-12" db="EMBL/GenBank/DDBJ databases">
        <title>Description of Novel Strain Fulvimarina sp. 2208YS6-2-32 isolated from Uroteuthis (Photololigo) edulis.</title>
        <authorList>
            <person name="Park J.-S."/>
        </authorList>
    </citation>
    <scope>NUCLEOTIDE SEQUENCE [LARGE SCALE GENOMIC DNA]</scope>
    <source>
        <strain evidence="3 4">2208YS6-2-32</strain>
    </source>
</reference>
<organism evidence="3 4">
    <name type="scientific">Fulvimarina uroteuthidis</name>
    <dbReference type="NCBI Taxonomy" id="3098149"/>
    <lineage>
        <taxon>Bacteria</taxon>
        <taxon>Pseudomonadati</taxon>
        <taxon>Pseudomonadota</taxon>
        <taxon>Alphaproteobacteria</taxon>
        <taxon>Hyphomicrobiales</taxon>
        <taxon>Aurantimonadaceae</taxon>
        <taxon>Fulvimarina</taxon>
    </lineage>
</organism>
<evidence type="ECO:0000256" key="1">
    <source>
        <dbReference type="SAM" id="Coils"/>
    </source>
</evidence>
<keyword evidence="4" id="KW-1185">Reference proteome</keyword>
<keyword evidence="1" id="KW-0175">Coiled coil</keyword>
<dbReference type="RefSeq" id="WP_322186582.1">
    <property type="nucleotide sequence ID" value="NZ_JAXLPB010000002.1"/>
</dbReference>
<feature type="compositionally biased region" description="Polar residues" evidence="2">
    <location>
        <begin position="96"/>
        <end position="106"/>
    </location>
</feature>
<gene>
    <name evidence="3" type="ORF">U0C82_08210</name>
</gene>
<name>A0ABU5I160_9HYPH</name>
<feature type="coiled-coil region" evidence="1">
    <location>
        <begin position="6"/>
        <end position="40"/>
    </location>
</feature>
<protein>
    <recommendedName>
        <fullName evidence="5">HTH HARE-type domain-containing protein</fullName>
    </recommendedName>
</protein>
<evidence type="ECO:0000313" key="4">
    <source>
        <dbReference type="Proteomes" id="UP001294412"/>
    </source>
</evidence>
<evidence type="ECO:0000313" key="3">
    <source>
        <dbReference type="EMBL" id="MDY8109127.1"/>
    </source>
</evidence>
<dbReference type="Proteomes" id="UP001294412">
    <property type="component" value="Unassembled WGS sequence"/>
</dbReference>
<dbReference type="EMBL" id="JAXLPB010000002">
    <property type="protein sequence ID" value="MDY8109127.1"/>
    <property type="molecule type" value="Genomic_DNA"/>
</dbReference>
<sequence>MSDHTFAKARELRAQLEARIQEYTEKLEVWKAERDRIDSLIQGWEEIQNLDVDAVLEGRSQNLRNLWGKTRFVPPRLISRPMHRKPRRINVETELSLEQSDRSGSNSRKEDVAAVARLIIMNRGRPVDRETLLHQLREYGLVIEGANPEKAMNTMLWRTREKPEYGVIGLRGYGYWLRERAYEPADYDPIMGRVESAENDAPDDDDDA</sequence>
<comment type="caution">
    <text evidence="3">The sequence shown here is derived from an EMBL/GenBank/DDBJ whole genome shotgun (WGS) entry which is preliminary data.</text>
</comment>